<dbReference type="InterPro" id="IPR002110">
    <property type="entry name" value="Ankyrin_rpt"/>
</dbReference>
<feature type="repeat" description="ANK" evidence="3">
    <location>
        <begin position="148"/>
        <end position="180"/>
    </location>
</feature>
<feature type="repeat" description="ANK" evidence="3">
    <location>
        <begin position="385"/>
        <end position="418"/>
    </location>
</feature>
<dbReference type="PRINTS" id="PR01415">
    <property type="entry name" value="ANKYRIN"/>
</dbReference>
<dbReference type="Pfam" id="PF00023">
    <property type="entry name" value="Ank"/>
    <property type="match status" value="3"/>
</dbReference>
<keyword evidence="1" id="KW-0677">Repeat</keyword>
<feature type="repeat" description="ANK" evidence="3">
    <location>
        <begin position="319"/>
        <end position="351"/>
    </location>
</feature>
<protein>
    <submittedName>
        <fullName evidence="4">Serine/threonine-protein phosphatase 6 regulatory ankyrin repeat subunit A-like</fullName>
    </submittedName>
</protein>
<feature type="repeat" description="ANK" evidence="3">
    <location>
        <begin position="834"/>
        <end position="866"/>
    </location>
</feature>
<keyword evidence="5" id="KW-1185">Reference proteome</keyword>
<dbReference type="PROSITE" id="PS50088">
    <property type="entry name" value="ANK_REPEAT"/>
    <property type="match status" value="18"/>
</dbReference>
<evidence type="ECO:0000256" key="3">
    <source>
        <dbReference type="PROSITE-ProRule" id="PRU00023"/>
    </source>
</evidence>
<dbReference type="PANTHER" id="PTHR24198">
    <property type="entry name" value="ANKYRIN REPEAT AND PROTEIN KINASE DOMAIN-CONTAINING PROTEIN"/>
    <property type="match status" value="1"/>
</dbReference>
<evidence type="ECO:0000313" key="4">
    <source>
        <dbReference type="Ensembl" id="ENSSANP00000018493.1"/>
    </source>
</evidence>
<feature type="repeat" description="ANK" evidence="3">
    <location>
        <begin position="567"/>
        <end position="599"/>
    </location>
</feature>
<feature type="repeat" description="ANK" evidence="3">
    <location>
        <begin position="731"/>
        <end position="763"/>
    </location>
</feature>
<dbReference type="Ensembl" id="ENSSANT00000019729.1">
    <property type="protein sequence ID" value="ENSSANP00000018493.1"/>
    <property type="gene ID" value="ENSSANG00000007977.1"/>
</dbReference>
<feature type="repeat" description="ANK" evidence="3">
    <location>
        <begin position="670"/>
        <end position="692"/>
    </location>
</feature>
<dbReference type="PROSITE" id="PS50297">
    <property type="entry name" value="ANK_REP_REGION"/>
    <property type="match status" value="15"/>
</dbReference>
<sequence>VVLLKPALLKAIFNVDPDEVRSLIFQKEDVNVQVRLKKTVFNFTDTAACSCLPRRCVFRCGFDEAVQVLLKHSADVNARDKNWQTPLHVAAANKAVRCAEALVPLLSNVNVSDRAGRTALHHAAFSGHLEMVRLLLSRGANINAFDKKDRRAIHWAAYMGHMEVVKLLVSHGAEVTCKDKKAYTPLHAAASSGMISVVKYLLDLGVDVNEKGFAPLHFTAASRHGALYPSTYDRNPWEVLKISGAEIDCEDKNGNTPLHIAARYGHELLINTLITNGADTAKRGVHGMFPLHLAALSGFSDCCRKLLSSGFDIDTPDDFGRTCLHAAAAGGNLECLNLLLNTGADFNRKDSFGRTPLHYAASNCNYQCLFALVGSGANVNELDKRGCTPLHYAAASDADGKCLEYLLRNDANPGIRDNQGYNAVHYASAYGHRLCLELIASETPLDVLMETSGTDILNDSDVRAPVSPLHLAAYHGHHQALEVLVQSLLDLDVRTAQGHTPLDLAAFKGHVECVDVLINQGASILVKDYTLKRTPIHAAATNGHSECLRLLIGNADLQSAVDIQDGIGQTPLMLSVLGGHTDCVYSLINKGANVDAKDMWGHTALHRGAVTGHEECVEALLQHSASFMVRDCRGRSPVHLVAACGHVGVLGGLLHAAQSVETIPVITDHQGYTPLHWACYNGHDTCVEVLLEQELFHKTEGNTFSPLHCAVINDNEGAAEMLIDTLIYSFFRQTPLHAAAFTDHVECLQLLLSHNAQVNCVDAGGKTPLMMAAENGQTNAVEVLVSSAKADLTLQDANKNTALHLACSKGHETSALLILEKITDRNLINSTNAALQTPLHIAARNGLTVVVQELLAKGASVLAVDENGYTPALACAPNKDVADCLALILATMMPVSPGGGAVPSLTFSAINHYTSPTKSVTFDSLPMLRSEHSSYCSFNSIGRHDGFYKDDELNDSDSETY</sequence>
<proteinExistence type="predicted"/>
<feature type="repeat" description="ANK" evidence="3">
    <location>
        <begin position="764"/>
        <end position="786"/>
    </location>
</feature>
<dbReference type="Pfam" id="PF12796">
    <property type="entry name" value="Ank_2"/>
    <property type="match status" value="8"/>
</dbReference>
<feature type="repeat" description="ANK" evidence="3">
    <location>
        <begin position="464"/>
        <end position="496"/>
    </location>
</feature>
<feature type="repeat" description="ANK" evidence="3">
    <location>
        <begin position="181"/>
        <end position="213"/>
    </location>
</feature>
<keyword evidence="2 3" id="KW-0040">ANK repeat</keyword>
<reference evidence="4" key="2">
    <citation type="submission" date="2025-09" db="UniProtKB">
        <authorList>
            <consortium name="Ensembl"/>
        </authorList>
    </citation>
    <scope>IDENTIFICATION</scope>
</reference>
<evidence type="ECO:0000256" key="2">
    <source>
        <dbReference type="ARBA" id="ARBA00023043"/>
    </source>
</evidence>
<reference evidence="4" key="1">
    <citation type="submission" date="2025-08" db="UniProtKB">
        <authorList>
            <consortium name="Ensembl"/>
        </authorList>
    </citation>
    <scope>IDENTIFICATION</scope>
</reference>
<dbReference type="Gene3D" id="1.25.40.20">
    <property type="entry name" value="Ankyrin repeat-containing domain"/>
    <property type="match status" value="10"/>
</dbReference>
<accession>A0A671LE66</accession>
<feature type="repeat" description="ANK" evidence="3">
    <location>
        <begin position="600"/>
        <end position="632"/>
    </location>
</feature>
<feature type="repeat" description="ANK" evidence="3">
    <location>
        <begin position="286"/>
        <end position="318"/>
    </location>
</feature>
<dbReference type="SMART" id="SM00248">
    <property type="entry name" value="ANK"/>
    <property type="match status" value="24"/>
</dbReference>
<dbReference type="InterPro" id="IPR036770">
    <property type="entry name" value="Ankyrin_rpt-contain_sf"/>
</dbReference>
<name>A0A671LE66_9TELE</name>
<organism evidence="4 5">
    <name type="scientific">Sinocyclocheilus anshuiensis</name>
    <dbReference type="NCBI Taxonomy" id="1608454"/>
    <lineage>
        <taxon>Eukaryota</taxon>
        <taxon>Metazoa</taxon>
        <taxon>Chordata</taxon>
        <taxon>Craniata</taxon>
        <taxon>Vertebrata</taxon>
        <taxon>Euteleostomi</taxon>
        <taxon>Actinopterygii</taxon>
        <taxon>Neopterygii</taxon>
        <taxon>Teleostei</taxon>
        <taxon>Ostariophysi</taxon>
        <taxon>Cypriniformes</taxon>
        <taxon>Cyprinidae</taxon>
        <taxon>Cyprininae</taxon>
        <taxon>Sinocyclocheilus</taxon>
    </lineage>
</organism>
<feature type="repeat" description="ANK" evidence="3">
    <location>
        <begin position="115"/>
        <end position="147"/>
    </location>
</feature>
<dbReference type="Proteomes" id="UP000472260">
    <property type="component" value="Unassembled WGS sequence"/>
</dbReference>
<feature type="repeat" description="ANK" evidence="3">
    <location>
        <begin position="352"/>
        <end position="384"/>
    </location>
</feature>
<evidence type="ECO:0000313" key="5">
    <source>
        <dbReference type="Proteomes" id="UP000472260"/>
    </source>
</evidence>
<dbReference type="AlphaFoldDB" id="A0A671LE66"/>
<feature type="repeat" description="ANK" evidence="3">
    <location>
        <begin position="253"/>
        <end position="285"/>
    </location>
</feature>
<feature type="repeat" description="ANK" evidence="3">
    <location>
        <begin position="497"/>
        <end position="529"/>
    </location>
</feature>
<gene>
    <name evidence="4" type="primary">LOC107684548</name>
</gene>
<feature type="repeat" description="ANK" evidence="3">
    <location>
        <begin position="82"/>
        <end position="114"/>
    </location>
</feature>
<feature type="repeat" description="ANK" evidence="3">
    <location>
        <begin position="798"/>
        <end position="830"/>
    </location>
</feature>
<evidence type="ECO:0000256" key="1">
    <source>
        <dbReference type="ARBA" id="ARBA00022737"/>
    </source>
</evidence>
<dbReference type="SUPFAM" id="SSF48403">
    <property type="entry name" value="Ankyrin repeat"/>
    <property type="match status" value="3"/>
</dbReference>
<dbReference type="PANTHER" id="PTHR24198:SF192">
    <property type="entry name" value="SERINE_THREONINE-PROTEIN PHOSPHATASE 6 REGULATORY ANKYRIN REPEAT SUBUNIT A"/>
    <property type="match status" value="1"/>
</dbReference>